<dbReference type="PROSITE" id="PS51892">
    <property type="entry name" value="SUBTILASE"/>
    <property type="match status" value="1"/>
</dbReference>
<dbReference type="Pfam" id="PF00082">
    <property type="entry name" value="Peptidase_S8"/>
    <property type="match status" value="1"/>
</dbReference>
<dbReference type="AlphaFoldDB" id="A0A941DYC3"/>
<evidence type="ECO:0000256" key="10">
    <source>
        <dbReference type="RuleBase" id="RU003355"/>
    </source>
</evidence>
<evidence type="ECO:0000313" key="14">
    <source>
        <dbReference type="EMBL" id="MBR7795638.1"/>
    </source>
</evidence>
<dbReference type="SUPFAM" id="SSF52743">
    <property type="entry name" value="Subtilisin-like"/>
    <property type="match status" value="1"/>
</dbReference>
<evidence type="ECO:0000256" key="4">
    <source>
        <dbReference type="ARBA" id="ARBA00022670"/>
    </source>
</evidence>
<feature type="active site" description="Charge relay system" evidence="8 9">
    <location>
        <position position="171"/>
    </location>
</feature>
<dbReference type="PROSITE" id="PS00137">
    <property type="entry name" value="SUBTILASE_HIS"/>
    <property type="match status" value="1"/>
</dbReference>
<evidence type="ECO:0000256" key="1">
    <source>
        <dbReference type="ARBA" id="ARBA00011073"/>
    </source>
</evidence>
<evidence type="ECO:0000259" key="13">
    <source>
        <dbReference type="Pfam" id="PF02225"/>
    </source>
</evidence>
<dbReference type="InterPro" id="IPR023828">
    <property type="entry name" value="Peptidase_S8_Ser-AS"/>
</dbReference>
<dbReference type="PANTHER" id="PTHR43806">
    <property type="entry name" value="PEPTIDASE S8"/>
    <property type="match status" value="1"/>
</dbReference>
<evidence type="ECO:0000256" key="2">
    <source>
        <dbReference type="ARBA" id="ARBA00022512"/>
    </source>
</evidence>
<keyword evidence="4 9" id="KW-0645">Protease</keyword>
<sequence length="725" mass="79665">MRPLLFVITLLMIMIPLSSSLAAEDSLDKQSIIVEVEGSPSEHRNYLQDHYPFIDVVAVYTKLFNGLALQGTPQELQRMQSLDFVKNVHAVKTYETTRFKNLGVDSENAVFPYELNDTGYTGEGVKVGVIDTGIDYEHPDLQKNYQRGYDLVDLDDDPMETKSKQGIPTLHGSHVSGIIAANGQLKGVAPEADIYAYRALGPGGSGTSVQVIAAMEQAVEDGVDVMNLSLGNSVNGPDYPTSVAVNKAAELGIAVVIANGNNGPANWTVGSPATANKALSVGASSPEREMPFLYERWDDKQISLSTMSGSVPWNLDTFYEIVNADTTANVKGKIALFTRDDVPFSQKAQAAQVAGAKAVVIHNNEEGHFQGMIHTDKQPINIPVASISQSDGEWLKKKLDEKEKLSLETNYKKIEESIADFSSRGPVTVNWNIKPDILAPGASIVSTVPGGYQALQGTSMAAPHVAGAIALVKEANPTWSNAKIYGAIKTTAARLKNDEEESIDPIVQGMGLIQPKQAIEAETILYDPQLTFGQIDDYSENRKRKTIIENTSNKTKTYHFKIPYKQAGLSWKLPKSFTLKPHEKKQITIELRVTSSQLKKGVHQGWITLNEQGNTYEMPYLFVNKSADNPKAMGFEFSLKPFSDDVFTYRLYVTEPAQRVDIDLYNPDTLVYERRLMTKEDMNTGVNEGQLKKSEAGESGHYLAIVTVQLADGSYESHQTMITIP</sequence>
<name>A0A941DYC3_9BACI</name>
<evidence type="ECO:0000256" key="8">
    <source>
        <dbReference type="PIRSR" id="PIRSR615500-1"/>
    </source>
</evidence>
<dbReference type="PRINTS" id="PR00723">
    <property type="entry name" value="SUBTILISIN"/>
</dbReference>
<dbReference type="SUPFAM" id="SSF52025">
    <property type="entry name" value="PA domain"/>
    <property type="match status" value="1"/>
</dbReference>
<keyword evidence="7 9" id="KW-0720">Serine protease</keyword>
<evidence type="ECO:0000256" key="11">
    <source>
        <dbReference type="SAM" id="SignalP"/>
    </source>
</evidence>
<dbReference type="GO" id="GO:0006508">
    <property type="term" value="P:proteolysis"/>
    <property type="evidence" value="ECO:0007669"/>
    <property type="project" value="UniProtKB-KW"/>
</dbReference>
<feature type="chain" id="PRO_5036863913" evidence="11">
    <location>
        <begin position="23"/>
        <end position="725"/>
    </location>
</feature>
<dbReference type="Gene3D" id="3.50.30.30">
    <property type="match status" value="1"/>
</dbReference>
<dbReference type="InterPro" id="IPR022398">
    <property type="entry name" value="Peptidase_S8_His-AS"/>
</dbReference>
<keyword evidence="15" id="KW-1185">Reference proteome</keyword>
<protein>
    <submittedName>
        <fullName evidence="14">S8 family serine peptidase</fullName>
    </submittedName>
</protein>
<dbReference type="InterPro" id="IPR003137">
    <property type="entry name" value="PA_domain"/>
</dbReference>
<comment type="caution">
    <text evidence="14">The sequence shown here is derived from an EMBL/GenBank/DDBJ whole genome shotgun (WGS) entry which is preliminary data.</text>
</comment>
<dbReference type="EMBL" id="JAGSOT010000013">
    <property type="protein sequence ID" value="MBR7795638.1"/>
    <property type="molecule type" value="Genomic_DNA"/>
</dbReference>
<dbReference type="PROSITE" id="PS00138">
    <property type="entry name" value="SUBTILASE_SER"/>
    <property type="match status" value="1"/>
</dbReference>
<keyword evidence="3" id="KW-0964">Secreted</keyword>
<keyword evidence="6 9" id="KW-0378">Hydrolase</keyword>
<evidence type="ECO:0000256" key="6">
    <source>
        <dbReference type="ARBA" id="ARBA00022801"/>
    </source>
</evidence>
<dbReference type="PROSITE" id="PS00136">
    <property type="entry name" value="SUBTILASE_ASP"/>
    <property type="match status" value="1"/>
</dbReference>
<dbReference type="Gene3D" id="3.40.50.200">
    <property type="entry name" value="Peptidase S8/S53 domain"/>
    <property type="match status" value="1"/>
</dbReference>
<evidence type="ECO:0000256" key="9">
    <source>
        <dbReference type="PROSITE-ProRule" id="PRU01240"/>
    </source>
</evidence>
<dbReference type="InterPro" id="IPR050131">
    <property type="entry name" value="Peptidase_S8_subtilisin-like"/>
</dbReference>
<feature type="signal peptide" evidence="11">
    <location>
        <begin position="1"/>
        <end position="22"/>
    </location>
</feature>
<dbReference type="InterPro" id="IPR036852">
    <property type="entry name" value="Peptidase_S8/S53_dom_sf"/>
</dbReference>
<dbReference type="InterPro" id="IPR034213">
    <property type="entry name" value="S8_Vpr-like"/>
</dbReference>
<keyword evidence="5 11" id="KW-0732">Signal</keyword>
<evidence type="ECO:0000256" key="7">
    <source>
        <dbReference type="ARBA" id="ARBA00022825"/>
    </source>
</evidence>
<dbReference type="InterPro" id="IPR046450">
    <property type="entry name" value="PA_dom_sf"/>
</dbReference>
<dbReference type="InterPro" id="IPR000209">
    <property type="entry name" value="Peptidase_S8/S53_dom"/>
</dbReference>
<keyword evidence="2" id="KW-0134">Cell wall</keyword>
<feature type="domain" description="PA" evidence="13">
    <location>
        <begin position="327"/>
        <end position="395"/>
    </location>
</feature>
<evidence type="ECO:0000259" key="12">
    <source>
        <dbReference type="Pfam" id="PF00082"/>
    </source>
</evidence>
<feature type="domain" description="Peptidase S8/S53" evidence="12">
    <location>
        <begin position="122"/>
        <end position="497"/>
    </location>
</feature>
<feature type="active site" description="Charge relay system" evidence="8 9">
    <location>
        <position position="459"/>
    </location>
</feature>
<evidence type="ECO:0000256" key="5">
    <source>
        <dbReference type="ARBA" id="ARBA00022729"/>
    </source>
</evidence>
<dbReference type="CDD" id="cd07474">
    <property type="entry name" value="Peptidases_S8_subtilisin_Vpr-like"/>
    <property type="match status" value="1"/>
</dbReference>
<dbReference type="InterPro" id="IPR023827">
    <property type="entry name" value="Peptidase_S8_Asp-AS"/>
</dbReference>
<dbReference type="InterPro" id="IPR015500">
    <property type="entry name" value="Peptidase_S8_subtilisin-rel"/>
</dbReference>
<dbReference type="RefSeq" id="WP_121603955.1">
    <property type="nucleotide sequence ID" value="NZ_BAAACY010000106.1"/>
</dbReference>
<reference evidence="14" key="1">
    <citation type="submission" date="2021-04" db="EMBL/GenBank/DDBJ databases">
        <title>Isolation and polyphasic classification of algal microorganism.</title>
        <authorList>
            <person name="Wang S."/>
        </authorList>
    </citation>
    <scope>NUCLEOTIDE SEQUENCE</scope>
    <source>
        <strain evidence="14">720a</strain>
    </source>
</reference>
<gene>
    <name evidence="14" type="ORF">KCX74_06220</name>
</gene>
<dbReference type="GO" id="GO:0004252">
    <property type="term" value="F:serine-type endopeptidase activity"/>
    <property type="evidence" value="ECO:0007669"/>
    <property type="project" value="UniProtKB-UniRule"/>
</dbReference>
<accession>A0A941DYC3</accession>
<organism evidence="14 15">
    <name type="scientific">Virgibacillus salarius</name>
    <dbReference type="NCBI Taxonomy" id="447199"/>
    <lineage>
        <taxon>Bacteria</taxon>
        <taxon>Bacillati</taxon>
        <taxon>Bacillota</taxon>
        <taxon>Bacilli</taxon>
        <taxon>Bacillales</taxon>
        <taxon>Bacillaceae</taxon>
        <taxon>Virgibacillus</taxon>
    </lineage>
</organism>
<comment type="similarity">
    <text evidence="1 9 10">Belongs to the peptidase S8 family.</text>
</comment>
<dbReference type="Proteomes" id="UP000675284">
    <property type="component" value="Unassembled WGS sequence"/>
</dbReference>
<proteinExistence type="inferred from homology"/>
<feature type="active site" description="Charge relay system" evidence="8 9">
    <location>
        <position position="131"/>
    </location>
</feature>
<dbReference type="PANTHER" id="PTHR43806:SF65">
    <property type="entry name" value="SERINE PROTEASE APRX"/>
    <property type="match status" value="1"/>
</dbReference>
<evidence type="ECO:0000256" key="3">
    <source>
        <dbReference type="ARBA" id="ARBA00022525"/>
    </source>
</evidence>
<evidence type="ECO:0000313" key="15">
    <source>
        <dbReference type="Proteomes" id="UP000675284"/>
    </source>
</evidence>
<dbReference type="Pfam" id="PF02225">
    <property type="entry name" value="PA"/>
    <property type="match status" value="1"/>
</dbReference>